<sequence>LDNTLNYSNLNVRVTPANQSTAHSFEEGHTVTLTIMSQDGYMEEHFLTVRVPQMHGFELREQMDESYGIQPGQTISVGVQFTNTGNGDEKFEFEFDDSELPDGWVRTGAGSHTLGAFVDTTHTISVSAPANASDEDFTIYISVRDKANNTYPDIEVHIQTSMPVLSIESHQLYSGGVDVVSGQTALYMVVVKNDGLIDAQMVQLNGTLCKNLECTGTPTGVDGTDIRDVPANSEVVFEIALDLSNTEPCTCYIQFELNA</sequence>
<proteinExistence type="predicted"/>
<feature type="non-terminal residue" evidence="1">
    <location>
        <position position="1"/>
    </location>
</feature>
<accession>A0A382Z799</accession>
<reference evidence="1" key="1">
    <citation type="submission" date="2018-05" db="EMBL/GenBank/DDBJ databases">
        <authorList>
            <person name="Lanie J.A."/>
            <person name="Ng W.-L."/>
            <person name="Kazmierczak K.M."/>
            <person name="Andrzejewski T.M."/>
            <person name="Davidsen T.M."/>
            <person name="Wayne K.J."/>
            <person name="Tettelin H."/>
            <person name="Glass J.I."/>
            <person name="Rusch D."/>
            <person name="Podicherti R."/>
            <person name="Tsui H.-C.T."/>
            <person name="Winkler M.E."/>
        </authorList>
    </citation>
    <scope>NUCLEOTIDE SEQUENCE</scope>
</reference>
<protein>
    <recommendedName>
        <fullName evidence="2">Alpha-galactosidase NEW3 domain-containing protein</fullName>
    </recommendedName>
</protein>
<evidence type="ECO:0000313" key="1">
    <source>
        <dbReference type="EMBL" id="SVD91170.1"/>
    </source>
</evidence>
<organism evidence="1">
    <name type="scientific">marine metagenome</name>
    <dbReference type="NCBI Taxonomy" id="408172"/>
    <lineage>
        <taxon>unclassified sequences</taxon>
        <taxon>metagenomes</taxon>
        <taxon>ecological metagenomes</taxon>
    </lineage>
</organism>
<name>A0A382Z799_9ZZZZ</name>
<dbReference type="AlphaFoldDB" id="A0A382Z799"/>
<dbReference type="EMBL" id="UINC01181465">
    <property type="protein sequence ID" value="SVD91170.1"/>
    <property type="molecule type" value="Genomic_DNA"/>
</dbReference>
<feature type="non-terminal residue" evidence="1">
    <location>
        <position position="259"/>
    </location>
</feature>
<gene>
    <name evidence="1" type="ORF">METZ01_LOCUS444024</name>
</gene>
<evidence type="ECO:0008006" key="2">
    <source>
        <dbReference type="Google" id="ProtNLM"/>
    </source>
</evidence>